<dbReference type="OrthoDB" id="4929423at2"/>
<accession>A0A2P8D527</accession>
<proteinExistence type="predicted"/>
<dbReference type="EMBL" id="PYGA01000018">
    <property type="protein sequence ID" value="PSK92324.1"/>
    <property type="molecule type" value="Genomic_DNA"/>
</dbReference>
<organism evidence="1 2">
    <name type="scientific">Murinocardiopsis flavida</name>
    <dbReference type="NCBI Taxonomy" id="645275"/>
    <lineage>
        <taxon>Bacteria</taxon>
        <taxon>Bacillati</taxon>
        <taxon>Actinomycetota</taxon>
        <taxon>Actinomycetes</taxon>
        <taxon>Streptosporangiales</taxon>
        <taxon>Nocardiopsidaceae</taxon>
        <taxon>Murinocardiopsis</taxon>
    </lineage>
</organism>
<dbReference type="AlphaFoldDB" id="A0A2P8D527"/>
<keyword evidence="2" id="KW-1185">Reference proteome</keyword>
<reference evidence="1 2" key="1">
    <citation type="submission" date="2018-03" db="EMBL/GenBank/DDBJ databases">
        <title>Genomic Encyclopedia of Archaeal and Bacterial Type Strains, Phase II (KMG-II): from individual species to whole genera.</title>
        <authorList>
            <person name="Goeker M."/>
        </authorList>
    </citation>
    <scope>NUCLEOTIDE SEQUENCE [LARGE SCALE GENOMIC DNA]</scope>
    <source>
        <strain evidence="1 2">DSM 45312</strain>
    </source>
</reference>
<name>A0A2P8D527_9ACTN</name>
<evidence type="ECO:0000313" key="2">
    <source>
        <dbReference type="Proteomes" id="UP000240542"/>
    </source>
</evidence>
<dbReference type="RefSeq" id="WP_106585328.1">
    <property type="nucleotide sequence ID" value="NZ_PYGA01000018.1"/>
</dbReference>
<evidence type="ECO:0000313" key="1">
    <source>
        <dbReference type="EMBL" id="PSK92324.1"/>
    </source>
</evidence>
<dbReference type="Proteomes" id="UP000240542">
    <property type="component" value="Unassembled WGS sequence"/>
</dbReference>
<sequence length="122" mass="13196">MRYHIAARLAAPAAITPMRRYRRFSTANLMTGFLVPGSRMARSDGACAVLDGRTVTVHEHGAHLALHLEAPTLAFAEHAARSLVTILVRDFRELTGWSVASCAATITEDEFGALMGSLDSSR</sequence>
<protein>
    <submittedName>
        <fullName evidence="1">Uncharacterized protein</fullName>
    </submittedName>
</protein>
<gene>
    <name evidence="1" type="ORF">CLV63_11883</name>
</gene>
<comment type="caution">
    <text evidence="1">The sequence shown here is derived from an EMBL/GenBank/DDBJ whole genome shotgun (WGS) entry which is preliminary data.</text>
</comment>